<sequence length="312" mass="34983">MIEALSIRGLKKVYDNGFEALKGIDLTVKQGDFFALLGPNGAGKSTTIGVLCSLVVKSAGQVRIFGNDIDQDFSHAKKSLGVVPQEFNFNQFEKVADIVISQGGYYGLPRAIAVERMEKYLRKLGLWDKRHEAARNLSGGMKRRLLIARALVHEPQLLILDEPTAGVDIELRRSMWAFLQEMNQQGTTIILTTHYLEEAESLCRHVAIIDKGCIVQNTSIKSLLKCLDKEVFIFDTLNELSVAPVLENYPVTLVDKHCLEVELNKGQSLNSLFALFEQQSIDVVSMRNKINRLEELFVSLVEKNDSAEEKSR</sequence>
<dbReference type="Gene3D" id="3.40.50.300">
    <property type="entry name" value="P-loop containing nucleotide triphosphate hydrolases"/>
    <property type="match status" value="1"/>
</dbReference>
<dbReference type="PROSITE" id="PS50893">
    <property type="entry name" value="ABC_TRANSPORTER_2"/>
    <property type="match status" value="1"/>
</dbReference>
<evidence type="ECO:0000256" key="2">
    <source>
        <dbReference type="ARBA" id="ARBA00022741"/>
    </source>
</evidence>
<keyword evidence="1" id="KW-0813">Transport</keyword>
<dbReference type="SMART" id="SM00382">
    <property type="entry name" value="AAA"/>
    <property type="match status" value="1"/>
</dbReference>
<evidence type="ECO:0000256" key="3">
    <source>
        <dbReference type="ARBA" id="ARBA00022840"/>
    </source>
</evidence>
<dbReference type="PANTHER" id="PTHR42711:SF15">
    <property type="entry name" value="ABC-TYPE MULTIDRUG TRANSPORT SYSTEM, ATPASE COMPONENT"/>
    <property type="match status" value="1"/>
</dbReference>
<keyword evidence="3" id="KW-0067">ATP-binding</keyword>
<dbReference type="AlphaFoldDB" id="A0A1D2QPN0"/>
<name>A0A1D2QPN0_9GAMM</name>
<feature type="domain" description="ABC transporter" evidence="4">
    <location>
        <begin position="5"/>
        <end position="236"/>
    </location>
</feature>
<evidence type="ECO:0000256" key="1">
    <source>
        <dbReference type="ARBA" id="ARBA00022448"/>
    </source>
</evidence>
<evidence type="ECO:0000259" key="4">
    <source>
        <dbReference type="PROSITE" id="PS50893"/>
    </source>
</evidence>
<dbReference type="InterPro" id="IPR017871">
    <property type="entry name" value="ABC_transporter-like_CS"/>
</dbReference>
<dbReference type="SUPFAM" id="SSF52540">
    <property type="entry name" value="P-loop containing nucleoside triphosphate hydrolases"/>
    <property type="match status" value="1"/>
</dbReference>
<dbReference type="PROSITE" id="PS00211">
    <property type="entry name" value="ABC_TRANSPORTER_1"/>
    <property type="match status" value="1"/>
</dbReference>
<dbReference type="Pfam" id="PF00005">
    <property type="entry name" value="ABC_tran"/>
    <property type="match status" value="1"/>
</dbReference>
<dbReference type="InterPro" id="IPR050763">
    <property type="entry name" value="ABC_transporter_ATP-binding"/>
</dbReference>
<protein>
    <submittedName>
        <fullName evidence="5">ABC transporter</fullName>
    </submittedName>
</protein>
<dbReference type="STRING" id="62101.AB835_08370"/>
<dbReference type="GO" id="GO:0005524">
    <property type="term" value="F:ATP binding"/>
    <property type="evidence" value="ECO:0007669"/>
    <property type="project" value="UniProtKB-KW"/>
</dbReference>
<dbReference type="InterPro" id="IPR027417">
    <property type="entry name" value="P-loop_NTPase"/>
</dbReference>
<comment type="caution">
    <text evidence="5">The sequence shown here is derived from an EMBL/GenBank/DDBJ whole genome shotgun (WGS) entry which is preliminary data.</text>
</comment>
<evidence type="ECO:0000313" key="6">
    <source>
        <dbReference type="Proteomes" id="UP000242502"/>
    </source>
</evidence>
<reference evidence="5 6" key="1">
    <citation type="journal article" date="2016" name="Appl. Environ. Microbiol.">
        <title>Lack of Overt Genome Reduction in the Bryostatin-Producing Bryozoan Symbiont "Candidatus Endobugula sertula".</title>
        <authorList>
            <person name="Miller I.J."/>
            <person name="Vanee N."/>
            <person name="Fong S.S."/>
            <person name="Lim-Fong G.E."/>
            <person name="Kwan J.C."/>
        </authorList>
    </citation>
    <scope>NUCLEOTIDE SEQUENCE [LARGE SCALE GENOMIC DNA]</scope>
    <source>
        <strain evidence="5">AB1-4</strain>
    </source>
</reference>
<keyword evidence="2" id="KW-0547">Nucleotide-binding</keyword>
<gene>
    <name evidence="5" type="ORF">AB835_08370</name>
</gene>
<dbReference type="InterPro" id="IPR003439">
    <property type="entry name" value="ABC_transporter-like_ATP-bd"/>
</dbReference>
<dbReference type="InterPro" id="IPR003593">
    <property type="entry name" value="AAA+_ATPase"/>
</dbReference>
<dbReference type="PANTHER" id="PTHR42711">
    <property type="entry name" value="ABC TRANSPORTER ATP-BINDING PROTEIN"/>
    <property type="match status" value="1"/>
</dbReference>
<dbReference type="EMBL" id="MDLC01000026">
    <property type="protein sequence ID" value="ODS23514.1"/>
    <property type="molecule type" value="Genomic_DNA"/>
</dbReference>
<dbReference type="Proteomes" id="UP000242502">
    <property type="component" value="Unassembled WGS sequence"/>
</dbReference>
<evidence type="ECO:0000313" key="5">
    <source>
        <dbReference type="EMBL" id="ODS23514.1"/>
    </source>
</evidence>
<proteinExistence type="predicted"/>
<accession>A0A1D2QPN0</accession>
<organism evidence="5 6">
    <name type="scientific">Candidatus Endobugula sertula</name>
    <name type="common">Bugula neritina bacterial symbiont</name>
    <dbReference type="NCBI Taxonomy" id="62101"/>
    <lineage>
        <taxon>Bacteria</taxon>
        <taxon>Pseudomonadati</taxon>
        <taxon>Pseudomonadota</taxon>
        <taxon>Gammaproteobacteria</taxon>
        <taxon>Cellvibrionales</taxon>
        <taxon>Cellvibrionaceae</taxon>
        <taxon>Candidatus Endobugula</taxon>
    </lineage>
</organism>
<dbReference type="GO" id="GO:0016887">
    <property type="term" value="F:ATP hydrolysis activity"/>
    <property type="evidence" value="ECO:0007669"/>
    <property type="project" value="InterPro"/>
</dbReference>